<dbReference type="InterPro" id="IPR015168">
    <property type="entry name" value="SsuA/THI5"/>
</dbReference>
<evidence type="ECO:0000256" key="3">
    <source>
        <dbReference type="ARBA" id="ARBA00022729"/>
    </source>
</evidence>
<proteinExistence type="inferred from homology"/>
<evidence type="ECO:0000256" key="1">
    <source>
        <dbReference type="ARBA" id="ARBA00004418"/>
    </source>
</evidence>
<sequence>MNITNFPRPLKMLALGALASLALTACGGFSDADTAGDGTVRVAVFPSFNALGPRTADLEGVFDKHGLDVELVTVATPGEATPQLLGGKIDFALMDMVSPIIAKTEGVDLVMAAPGAVGAPAKDDGLTSGRFWVRADSPIQSVADLENATFGIPQTKGQLWLDVREAIDNAGGDSSKTEFVEVPNTLAALRSGSVDVVTTAEPSGTATLNDPDLRVLDHFVNAGGDLSYAYVTTPRYAAENAENVEKFRDAVVEANTMLAEQDGLAAEVAATYIEVDPAILSQAIYPKFPTTPITEDNIDSTLDRMVRYGLVQEADAPAPGDMIVGG</sequence>
<dbReference type="Pfam" id="PF09084">
    <property type="entry name" value="NMT1"/>
    <property type="match status" value="1"/>
</dbReference>
<gene>
    <name evidence="6" type="ORF">KUM34_007910</name>
</gene>
<keyword evidence="3 4" id="KW-0732">Signal</keyword>
<dbReference type="Proteomes" id="UP001162740">
    <property type="component" value="Chromosome"/>
</dbReference>
<evidence type="ECO:0000256" key="2">
    <source>
        <dbReference type="ARBA" id="ARBA00010742"/>
    </source>
</evidence>
<evidence type="ECO:0000313" key="7">
    <source>
        <dbReference type="Proteomes" id="UP001162740"/>
    </source>
</evidence>
<dbReference type="PANTHER" id="PTHR30024">
    <property type="entry name" value="ALIPHATIC SULFONATES-BINDING PROTEIN-RELATED"/>
    <property type="match status" value="1"/>
</dbReference>
<evidence type="ECO:0000313" key="6">
    <source>
        <dbReference type="EMBL" id="UZF46584.1"/>
    </source>
</evidence>
<dbReference type="GO" id="GO:0042597">
    <property type="term" value="C:periplasmic space"/>
    <property type="evidence" value="ECO:0007669"/>
    <property type="project" value="UniProtKB-SubCell"/>
</dbReference>
<feature type="signal peptide" evidence="4">
    <location>
        <begin position="1"/>
        <end position="25"/>
    </location>
</feature>
<comment type="similarity">
    <text evidence="2">Belongs to the bacterial solute-binding protein SsuA/TauA family.</text>
</comment>
<dbReference type="RefSeq" id="WP_229582491.1">
    <property type="nucleotide sequence ID" value="NZ_CP083974.1"/>
</dbReference>
<dbReference type="PANTHER" id="PTHR30024:SF47">
    <property type="entry name" value="TAURINE-BINDING PERIPLASMIC PROTEIN"/>
    <property type="match status" value="1"/>
</dbReference>
<evidence type="ECO:0000259" key="5">
    <source>
        <dbReference type="Pfam" id="PF09084"/>
    </source>
</evidence>
<evidence type="ECO:0000256" key="4">
    <source>
        <dbReference type="SAM" id="SignalP"/>
    </source>
</evidence>
<dbReference type="AlphaFoldDB" id="A0AA47A8J5"/>
<dbReference type="Gene3D" id="3.40.190.10">
    <property type="entry name" value="Periplasmic binding protein-like II"/>
    <property type="match status" value="2"/>
</dbReference>
<comment type="subcellular location">
    <subcellularLocation>
        <location evidence="1">Periplasm</location>
    </subcellularLocation>
</comment>
<reference evidence="6 7" key="1">
    <citation type="journal article" date="2021" name="Front. Microbiol.">
        <title>Bacterial Transformation of Aromatic Monomers in Softwood Black Liquor.</title>
        <authorList>
            <person name="Navas L.E."/>
            <person name="Dexter G."/>
            <person name="Liu J."/>
            <person name="Levy-Booth D."/>
            <person name="Cho M."/>
            <person name="Jang S.K."/>
            <person name="Mansfield S.D."/>
            <person name="Renneckar S."/>
            <person name="Mohn W.W."/>
            <person name="Eltis L.D."/>
        </authorList>
    </citation>
    <scope>NUCLEOTIDE SEQUENCE [LARGE SCALE GENOMIC DNA]</scope>
    <source>
        <strain evidence="6 7">GD02</strain>
    </source>
</reference>
<feature type="chain" id="PRO_5041306522" evidence="4">
    <location>
        <begin position="26"/>
        <end position="326"/>
    </location>
</feature>
<feature type="domain" description="SsuA/THI5-like" evidence="5">
    <location>
        <begin position="55"/>
        <end position="256"/>
    </location>
</feature>
<dbReference type="SUPFAM" id="SSF53850">
    <property type="entry name" value="Periplasmic binding protein-like II"/>
    <property type="match status" value="1"/>
</dbReference>
<dbReference type="EMBL" id="CP083974">
    <property type="protein sequence ID" value="UZF46584.1"/>
    <property type="molecule type" value="Genomic_DNA"/>
</dbReference>
<protein>
    <submittedName>
        <fullName evidence="6">ABC transporter substrate-binding protein</fullName>
    </submittedName>
</protein>
<name>A0AA47A8J5_RHORH</name>
<accession>A0AA47A8J5</accession>
<organism evidence="6 7">
    <name type="scientific">Rhodococcus rhodochrous</name>
    <dbReference type="NCBI Taxonomy" id="1829"/>
    <lineage>
        <taxon>Bacteria</taxon>
        <taxon>Bacillati</taxon>
        <taxon>Actinomycetota</taxon>
        <taxon>Actinomycetes</taxon>
        <taxon>Mycobacteriales</taxon>
        <taxon>Nocardiaceae</taxon>
        <taxon>Rhodococcus</taxon>
    </lineage>
</organism>